<keyword evidence="3" id="KW-1133">Transmembrane helix</keyword>
<evidence type="ECO:0000313" key="4">
    <source>
        <dbReference type="EMBL" id="KAL0345066.1"/>
    </source>
</evidence>
<reference evidence="4" key="1">
    <citation type="submission" date="2020-06" db="EMBL/GenBank/DDBJ databases">
        <authorList>
            <person name="Li T."/>
            <person name="Hu X."/>
            <person name="Zhang T."/>
            <person name="Song X."/>
            <person name="Zhang H."/>
            <person name="Dai N."/>
            <person name="Sheng W."/>
            <person name="Hou X."/>
            <person name="Wei L."/>
        </authorList>
    </citation>
    <scope>NUCLEOTIDE SEQUENCE</scope>
    <source>
        <strain evidence="4">G02</strain>
        <tissue evidence="4">Leaf</tissue>
    </source>
</reference>
<dbReference type="GO" id="GO:0016743">
    <property type="term" value="F:carboxyl- or carbamoyltransferase activity"/>
    <property type="evidence" value="ECO:0007669"/>
    <property type="project" value="InterPro"/>
</dbReference>
<dbReference type="GO" id="GO:0016597">
    <property type="term" value="F:amino acid binding"/>
    <property type="evidence" value="ECO:0007669"/>
    <property type="project" value="InterPro"/>
</dbReference>
<dbReference type="PANTHER" id="PTHR13047">
    <property type="entry name" value="PRE-MRNA CLEAVAGE FACTOR IM, 25KD SUBUNIT"/>
    <property type="match status" value="1"/>
</dbReference>
<dbReference type="Pfam" id="PF13869">
    <property type="entry name" value="NUDIX_2"/>
    <property type="match status" value="2"/>
</dbReference>
<dbReference type="AlphaFoldDB" id="A0AAW2NRB9"/>
<dbReference type="InterPro" id="IPR016706">
    <property type="entry name" value="Cleav_polyA_spec_factor_su5"/>
</dbReference>
<comment type="subunit">
    <text evidence="2">Homodimer. Component of the cleavage factor Im (CFIm) complex.</text>
</comment>
<sequence>MDDANAVTENGNSYRTSLSDSSVLDVYPLSCYYFGSRESAPFKNETVADRVLRMKANYDAYGMRNCVAAVIVFLIYYSSVVVFEAKLINREIMLKLHNPIDLVSCEDECKRGLDCDSGILGFFLLTDAVGISDFTDTVELFKHPHLLLLQVQNSIYKLPGGRLRPGESDIECLKRKLSSKLSAGEDGRGPEWEVGECLGIWWRPGFETLLYPYLPPNSKRPKECIKLFLVKLPTSRRFIVPKNFRLLAVPLCQLHDNDEVTTAIGWAAIS</sequence>
<keyword evidence="1" id="KW-0808">Transferase</keyword>
<dbReference type="PIRSF" id="PIRSF017888">
    <property type="entry name" value="CPSF-25"/>
    <property type="match status" value="1"/>
</dbReference>
<dbReference type="Gene3D" id="3.90.79.10">
    <property type="entry name" value="Nucleoside Triphosphate Pyrophosphohydrolase"/>
    <property type="match status" value="2"/>
</dbReference>
<evidence type="ECO:0000256" key="1">
    <source>
        <dbReference type="ARBA" id="ARBA00022679"/>
    </source>
</evidence>
<protein>
    <recommendedName>
        <fullName evidence="2">Pre-mRNA cleavage factor Im 25 kDa subunit</fullName>
    </recommendedName>
</protein>
<comment type="function">
    <text evidence="2">Component of the cleavage factor Im (CFIm) complex that plays a key role in pre-mRNA 3'-processing.</text>
</comment>
<dbReference type="EMBL" id="JACGWJ010000019">
    <property type="protein sequence ID" value="KAL0345066.1"/>
    <property type="molecule type" value="Genomic_DNA"/>
</dbReference>
<comment type="subcellular location">
    <subcellularLocation>
        <location evidence="2">Nucleus</location>
    </subcellularLocation>
    <text evidence="2">In punctate subnuclear structures localized adjacent to nuclear speckles, called paraspeckles.</text>
</comment>
<reference evidence="4" key="2">
    <citation type="journal article" date="2024" name="Plant">
        <title>Genomic evolution and insights into agronomic trait innovations of Sesamum species.</title>
        <authorList>
            <person name="Miao H."/>
            <person name="Wang L."/>
            <person name="Qu L."/>
            <person name="Liu H."/>
            <person name="Sun Y."/>
            <person name="Le M."/>
            <person name="Wang Q."/>
            <person name="Wei S."/>
            <person name="Zheng Y."/>
            <person name="Lin W."/>
            <person name="Duan Y."/>
            <person name="Cao H."/>
            <person name="Xiong S."/>
            <person name="Wang X."/>
            <person name="Wei L."/>
            <person name="Li C."/>
            <person name="Ma Q."/>
            <person name="Ju M."/>
            <person name="Zhao R."/>
            <person name="Li G."/>
            <person name="Mu C."/>
            <person name="Tian Q."/>
            <person name="Mei H."/>
            <person name="Zhang T."/>
            <person name="Gao T."/>
            <person name="Zhang H."/>
        </authorList>
    </citation>
    <scope>NUCLEOTIDE SEQUENCE</scope>
    <source>
        <strain evidence="4">G02</strain>
    </source>
</reference>
<feature type="transmembrane region" description="Helical" evidence="3">
    <location>
        <begin position="61"/>
        <end position="83"/>
    </location>
</feature>
<name>A0AAW2NRB9_SESRA</name>
<keyword evidence="3" id="KW-0812">Transmembrane</keyword>
<dbReference type="SUPFAM" id="SSF53671">
    <property type="entry name" value="Aspartate/ornithine carbamoyltransferase"/>
    <property type="match status" value="1"/>
</dbReference>
<dbReference type="GO" id="GO:0006520">
    <property type="term" value="P:amino acid metabolic process"/>
    <property type="evidence" value="ECO:0007669"/>
    <property type="project" value="InterPro"/>
</dbReference>
<accession>A0AAW2NRB9</accession>
<gene>
    <name evidence="4" type="ORF">Sradi_4337900</name>
</gene>
<evidence type="ECO:0000256" key="2">
    <source>
        <dbReference type="PIRNR" id="PIRNR017888"/>
    </source>
</evidence>
<comment type="caution">
    <text evidence="4">The sequence shown here is derived from an EMBL/GenBank/DDBJ whole genome shotgun (WGS) entry which is preliminary data.</text>
</comment>
<keyword evidence="2" id="KW-0539">Nucleus</keyword>
<dbReference type="GO" id="GO:0003729">
    <property type="term" value="F:mRNA binding"/>
    <property type="evidence" value="ECO:0007669"/>
    <property type="project" value="UniProtKB-UniRule"/>
</dbReference>
<dbReference type="GO" id="GO:0005849">
    <property type="term" value="C:mRNA cleavage factor complex"/>
    <property type="evidence" value="ECO:0007669"/>
    <property type="project" value="UniProtKB-UniRule"/>
</dbReference>
<comment type="similarity">
    <text evidence="2">Belongs to the Nudix hydrolase family. CPSF5 subfamily.</text>
</comment>
<dbReference type="CDD" id="cd18871">
    <property type="entry name" value="NUDIX_Cfim25_Nudt21"/>
    <property type="match status" value="1"/>
</dbReference>
<organism evidence="4">
    <name type="scientific">Sesamum radiatum</name>
    <name type="common">Black benniseed</name>
    <dbReference type="NCBI Taxonomy" id="300843"/>
    <lineage>
        <taxon>Eukaryota</taxon>
        <taxon>Viridiplantae</taxon>
        <taxon>Streptophyta</taxon>
        <taxon>Embryophyta</taxon>
        <taxon>Tracheophyta</taxon>
        <taxon>Spermatophyta</taxon>
        <taxon>Magnoliopsida</taxon>
        <taxon>eudicotyledons</taxon>
        <taxon>Gunneridae</taxon>
        <taxon>Pentapetalae</taxon>
        <taxon>asterids</taxon>
        <taxon>lamiids</taxon>
        <taxon>Lamiales</taxon>
        <taxon>Pedaliaceae</taxon>
        <taxon>Sesamum</taxon>
    </lineage>
</organism>
<dbReference type="GO" id="GO:0031124">
    <property type="term" value="P:mRNA 3'-end processing"/>
    <property type="evidence" value="ECO:0007669"/>
    <property type="project" value="InterPro"/>
</dbReference>
<proteinExistence type="inferred from homology"/>
<keyword evidence="2" id="KW-0507">mRNA processing</keyword>
<keyword evidence="3" id="KW-0472">Membrane</keyword>
<dbReference type="InterPro" id="IPR036901">
    <property type="entry name" value="Asp/Orn_carbamoylTrfase_sf"/>
</dbReference>
<keyword evidence="2" id="KW-0694">RNA-binding</keyword>
<evidence type="ECO:0000256" key="3">
    <source>
        <dbReference type="SAM" id="Phobius"/>
    </source>
</evidence>